<organism evidence="2">
    <name type="scientific">marine sediment metagenome</name>
    <dbReference type="NCBI Taxonomy" id="412755"/>
    <lineage>
        <taxon>unclassified sequences</taxon>
        <taxon>metagenomes</taxon>
        <taxon>ecological metagenomes</taxon>
    </lineage>
</organism>
<dbReference type="AlphaFoldDB" id="A0A0F9VW11"/>
<name>A0A0F9VW11_9ZZZZ</name>
<evidence type="ECO:0000313" key="2">
    <source>
        <dbReference type="EMBL" id="KKO04168.1"/>
    </source>
</evidence>
<evidence type="ECO:0008006" key="3">
    <source>
        <dbReference type="Google" id="ProtNLM"/>
    </source>
</evidence>
<protein>
    <recommendedName>
        <fullName evidence="3">Type VI secretion protein</fullName>
    </recommendedName>
</protein>
<dbReference type="EMBL" id="LAZR01000024">
    <property type="protein sequence ID" value="KKO04168.1"/>
    <property type="molecule type" value="Genomic_DNA"/>
</dbReference>
<proteinExistence type="predicted"/>
<comment type="caution">
    <text evidence="2">The sequence shown here is derived from an EMBL/GenBank/DDBJ whole genome shotgun (WGS) entry which is preliminary data.</text>
</comment>
<evidence type="ECO:0000256" key="1">
    <source>
        <dbReference type="SAM" id="MobiDB-lite"/>
    </source>
</evidence>
<feature type="region of interest" description="Disordered" evidence="1">
    <location>
        <begin position="49"/>
        <end position="68"/>
    </location>
</feature>
<gene>
    <name evidence="2" type="ORF">LCGC14_0090680</name>
</gene>
<accession>A0A0F9VW11</accession>
<reference evidence="2" key="1">
    <citation type="journal article" date="2015" name="Nature">
        <title>Complex archaea that bridge the gap between prokaryotes and eukaryotes.</title>
        <authorList>
            <person name="Spang A."/>
            <person name="Saw J.H."/>
            <person name="Jorgensen S.L."/>
            <person name="Zaremba-Niedzwiedzka K."/>
            <person name="Martijn J."/>
            <person name="Lind A.E."/>
            <person name="van Eijk R."/>
            <person name="Schleper C."/>
            <person name="Guy L."/>
            <person name="Ettema T.J."/>
        </authorList>
    </citation>
    <scope>NUCLEOTIDE SEQUENCE</scope>
</reference>
<sequence>MLRPANRAPLKPTNTLKIEGIMDMTAPATRCLLALALTALLVGCAGNHKFDDDEYRPLGDPKTVSRDA</sequence>